<dbReference type="SUPFAM" id="SSF50692">
    <property type="entry name" value="ADC-like"/>
    <property type="match status" value="1"/>
</dbReference>
<dbReference type="Pfam" id="PF12838">
    <property type="entry name" value="Fer4_7"/>
    <property type="match status" value="1"/>
</dbReference>
<dbReference type="PROSITE" id="PS51379">
    <property type="entry name" value="4FE4S_FER_2"/>
    <property type="match status" value="2"/>
</dbReference>
<dbReference type="CDD" id="cd10551">
    <property type="entry name" value="PsrB"/>
    <property type="match status" value="1"/>
</dbReference>
<dbReference type="Proteomes" id="UP000237968">
    <property type="component" value="Unassembled WGS sequence"/>
</dbReference>
<dbReference type="PANTHER" id="PTHR42783:SF3">
    <property type="entry name" value="GLUTAMATE SYNTHASE [NADPH] SMALL CHAIN-RELATED"/>
    <property type="match status" value="1"/>
</dbReference>
<dbReference type="Gene3D" id="2.40.40.20">
    <property type="match status" value="1"/>
</dbReference>
<comment type="caution">
    <text evidence="2">The sequence shown here is derived from an EMBL/GenBank/DDBJ whole genome shotgun (WGS) entry which is preliminary data.</text>
</comment>
<dbReference type="PANTHER" id="PTHR42783">
    <property type="entry name" value="GLUTAMATE SYNTHASE [NADPH] SMALL CHAIN"/>
    <property type="match status" value="1"/>
</dbReference>
<evidence type="ECO:0000313" key="3">
    <source>
        <dbReference type="Proteomes" id="UP000237968"/>
    </source>
</evidence>
<name>A0A2S9XZP0_9BACT</name>
<dbReference type="AlphaFoldDB" id="A0A2S9XZP0"/>
<protein>
    <submittedName>
        <fullName evidence="2">Tetrathionate reductase subunit B</fullName>
    </submittedName>
</protein>
<dbReference type="InterPro" id="IPR017896">
    <property type="entry name" value="4Fe4S_Fe-S-bd"/>
</dbReference>
<gene>
    <name evidence="2" type="primary">ttrB_2</name>
    <name evidence="2" type="ORF">ENSA5_30420</name>
</gene>
<evidence type="ECO:0000259" key="1">
    <source>
        <dbReference type="PROSITE" id="PS51379"/>
    </source>
</evidence>
<dbReference type="CDD" id="cd02784">
    <property type="entry name" value="MopB_CT_PHLH"/>
    <property type="match status" value="1"/>
</dbReference>
<feature type="domain" description="4Fe-4S ferredoxin-type" evidence="1">
    <location>
        <begin position="967"/>
        <end position="998"/>
    </location>
</feature>
<dbReference type="InterPro" id="IPR009010">
    <property type="entry name" value="Asp_de-COase-like_dom_sf"/>
</dbReference>
<dbReference type="SUPFAM" id="SSF53706">
    <property type="entry name" value="Formate dehydrogenase/DMSO reductase, domains 1-3"/>
    <property type="match status" value="1"/>
</dbReference>
<dbReference type="OrthoDB" id="9789030at2"/>
<evidence type="ECO:0000313" key="2">
    <source>
        <dbReference type="EMBL" id="PRP98309.1"/>
    </source>
</evidence>
<dbReference type="EMBL" id="PVNK01000146">
    <property type="protein sequence ID" value="PRP98309.1"/>
    <property type="molecule type" value="Genomic_DNA"/>
</dbReference>
<organism evidence="2 3">
    <name type="scientific">Enhygromyxa salina</name>
    <dbReference type="NCBI Taxonomy" id="215803"/>
    <lineage>
        <taxon>Bacteria</taxon>
        <taxon>Pseudomonadati</taxon>
        <taxon>Myxococcota</taxon>
        <taxon>Polyangia</taxon>
        <taxon>Nannocystales</taxon>
        <taxon>Nannocystaceae</taxon>
        <taxon>Enhygromyxa</taxon>
    </lineage>
</organism>
<dbReference type="Gene3D" id="2.20.25.90">
    <property type="entry name" value="ADC-like domains"/>
    <property type="match status" value="1"/>
</dbReference>
<dbReference type="RefSeq" id="WP_106392409.1">
    <property type="nucleotide sequence ID" value="NZ_PVNK01000146.1"/>
</dbReference>
<dbReference type="SUPFAM" id="SSF54862">
    <property type="entry name" value="4Fe-4S ferredoxins"/>
    <property type="match status" value="1"/>
</dbReference>
<proteinExistence type="predicted"/>
<accession>A0A2S9XZP0</accession>
<feature type="domain" description="4Fe-4S ferredoxin-type" evidence="1">
    <location>
        <begin position="912"/>
        <end position="942"/>
    </location>
</feature>
<dbReference type="Gene3D" id="3.30.70.20">
    <property type="match status" value="2"/>
</dbReference>
<dbReference type="Gene3D" id="3.40.50.740">
    <property type="match status" value="1"/>
</dbReference>
<keyword evidence="3" id="KW-1185">Reference proteome</keyword>
<sequence length="1167" mass="127885">MSRPTNKPTEALKTYWTSVQRRKTRLSVLGSNPAQAEFPPGADELVVEGGASRRKFMGLLGASTALAGLSSTGCVRKPVQNVMPFAKRPEDLIPGAPTYYATAYQVGGTVMGLLVESQDGRPIKIEGNPQHSGSQGATDVYAQASVLNLYDPQRSAKVRSKTVSAHAFAAPGQGEQAKQEVIHGMCERLRQLTLHDTNSIDAADQAEAKCAQLIEQAGRWNVYIGEDGREVTELSIDWDTQVETNWGDAWAALSEEFAALHSAGGEGLALVVPGSLSPSFRALQQRFVQTYPKAKVVLDDPTYPINSIRAAEMVAGEGARAYHDLEQATVIVAADSDFLGVEQDHVRLARQYAARRKLAKPGDTEGMNRLYVVEPHLTSTGAQADERLRLPGGDIVDFLAAVVIELVETHGATLPPGAQQFGSVIKTRGQFDPRTQRFVAALAEDLAARIQKPEQGVGRVQPERVCVIVGERQPPLAHGLGYLINAMMMSASANPPGTLRFGHRLDNVPYASLSQLASGLEDGTITSVLCLGTNPVYDAPGALGLAEKLAGAKLLVHAGTHHDETGQLAHWHLPLSHYLEAWGDLEAVDGTTSIQQPLIAPLHDTRSAVEILAMLVPHQDPASGEWALSTVEKPGDKLIREHWKSEIETASATSRAPTSLSEKVWRRWLHDGLVSGIPRSPSLPRPNKWQAFADLMVGRTVEEGPYEINFHLDPKVLAGEYSNNGWMQELPHPISKLTWDNGAYISATLAAELGVENGDNLAIKVGDASISVPAWIAPGQHDRTVSLNLGYGRHGIGPGADEVGFDVNPLRRDEARWFARGEVSRGSGNHLLVSTQDYGLLDPDGEEGTPILNYERRPIYREASVAGFKEDPNFSKKGDLMPKERLKEPWARYDPETQPTLSVPIFHGPHQWAMSVDLNSCISCNACVIACQAENNIPVVGKKEVSNGREMHWIRIDRYYTGPEDNPDAVVMPMLCQHCETAPCENVCPVAATAHSPEGLNDMAYNRCIGTRYCANNCPYKVRRFNFFNYNKRSVGDTRTGWGIPEIEQMQKNPDVTVRFRGVIEKCSYCVQRINAAKIEAHIDGRDKVRDGEVVTACEQVCPTQAITFGDLTDPESRVSQLKYSTRNEDYREREQSPRDYAVLQDLLTKPRTTYLARVRNPNPKLA</sequence>
<reference evidence="2 3" key="1">
    <citation type="submission" date="2018-03" db="EMBL/GenBank/DDBJ databases">
        <title>Draft Genome Sequences of the Obligatory Marine Myxobacteria Enhygromyxa salina SWB005.</title>
        <authorList>
            <person name="Poehlein A."/>
            <person name="Moghaddam J.A."/>
            <person name="Harms H."/>
            <person name="Alanjari M."/>
            <person name="Koenig G.M."/>
            <person name="Daniel R."/>
            <person name="Schaeberle T.F."/>
        </authorList>
    </citation>
    <scope>NUCLEOTIDE SEQUENCE [LARGE SCALE GENOMIC DNA]</scope>
    <source>
        <strain evidence="2 3">SWB005</strain>
    </source>
</reference>